<dbReference type="NCBIfam" id="NF000932">
    <property type="entry name" value="PRK00092.2-5"/>
    <property type="match status" value="1"/>
</dbReference>
<keyword evidence="7" id="KW-1185">Reference proteome</keyword>
<dbReference type="Pfam" id="PF02576">
    <property type="entry name" value="RimP_N"/>
    <property type="match status" value="1"/>
</dbReference>
<evidence type="ECO:0000259" key="5">
    <source>
        <dbReference type="Pfam" id="PF17384"/>
    </source>
</evidence>
<dbReference type="SUPFAM" id="SSF75420">
    <property type="entry name" value="YhbC-like, N-terminal domain"/>
    <property type="match status" value="1"/>
</dbReference>
<sequence length="175" mass="18707">MSEAHISDMATRRIAGIVAPTVEAMGYELVRVMMTGGRRPTLQIMAERADGSGMGVDDCAEISRTISAVLDVEDPIAGEYTLEVSSPGIDRPLTRLKDFRRYAGFEARVDMAAPIDGRKRFSGRLRGVDDADRVLVETEPGVQEALPFEGIARAKLVLTDELVAASAPAGGADGE</sequence>
<dbReference type="EMBL" id="BMZS01000001">
    <property type="protein sequence ID" value="GHD39997.1"/>
    <property type="molecule type" value="Genomic_DNA"/>
</dbReference>
<evidence type="ECO:0000256" key="1">
    <source>
        <dbReference type="ARBA" id="ARBA00022490"/>
    </source>
</evidence>
<dbReference type="Pfam" id="PF17384">
    <property type="entry name" value="DUF150_C"/>
    <property type="match status" value="1"/>
</dbReference>
<gene>
    <name evidence="3 6" type="primary">rimP</name>
    <name evidence="6" type="ORF">GCM10017083_02770</name>
</gene>
<feature type="domain" description="Ribosome maturation factor RimP N-terminal" evidence="4">
    <location>
        <begin position="17"/>
        <end position="90"/>
    </location>
</feature>
<name>A0A918XMR2_9PROT</name>
<dbReference type="InterPro" id="IPR028989">
    <property type="entry name" value="RimP_N"/>
</dbReference>
<dbReference type="AlphaFoldDB" id="A0A918XMR2"/>
<organism evidence="6 7">
    <name type="scientific">Thalassobaculum fulvum</name>
    <dbReference type="NCBI Taxonomy" id="1633335"/>
    <lineage>
        <taxon>Bacteria</taxon>
        <taxon>Pseudomonadati</taxon>
        <taxon>Pseudomonadota</taxon>
        <taxon>Alphaproteobacteria</taxon>
        <taxon>Rhodospirillales</taxon>
        <taxon>Thalassobaculaceae</taxon>
        <taxon>Thalassobaculum</taxon>
    </lineage>
</organism>
<comment type="similarity">
    <text evidence="3">Belongs to the RimP family.</text>
</comment>
<dbReference type="InterPro" id="IPR028998">
    <property type="entry name" value="RimP_C"/>
</dbReference>
<dbReference type="GO" id="GO:0000028">
    <property type="term" value="P:ribosomal small subunit assembly"/>
    <property type="evidence" value="ECO:0007669"/>
    <property type="project" value="TreeGrafter"/>
</dbReference>
<evidence type="ECO:0000256" key="3">
    <source>
        <dbReference type="HAMAP-Rule" id="MF_01077"/>
    </source>
</evidence>
<dbReference type="Gene3D" id="3.30.300.70">
    <property type="entry name" value="RimP-like superfamily, N-terminal"/>
    <property type="match status" value="1"/>
</dbReference>
<dbReference type="InterPro" id="IPR035956">
    <property type="entry name" value="RimP_N_sf"/>
</dbReference>
<proteinExistence type="inferred from homology"/>
<keyword evidence="1 3" id="KW-0963">Cytoplasm</keyword>
<comment type="caution">
    <text evidence="6">The sequence shown here is derived from an EMBL/GenBank/DDBJ whole genome shotgun (WGS) entry which is preliminary data.</text>
</comment>
<reference evidence="6" key="2">
    <citation type="submission" date="2020-09" db="EMBL/GenBank/DDBJ databases">
        <authorList>
            <person name="Sun Q."/>
            <person name="Kim S."/>
        </authorList>
    </citation>
    <scope>NUCLEOTIDE SEQUENCE</scope>
    <source>
        <strain evidence="6">KCTC 42651</strain>
    </source>
</reference>
<reference evidence="6" key="1">
    <citation type="journal article" date="2014" name="Int. J. Syst. Evol. Microbiol.">
        <title>Complete genome sequence of Corynebacterium casei LMG S-19264T (=DSM 44701T), isolated from a smear-ripened cheese.</title>
        <authorList>
            <consortium name="US DOE Joint Genome Institute (JGI-PGF)"/>
            <person name="Walter F."/>
            <person name="Albersmeier A."/>
            <person name="Kalinowski J."/>
            <person name="Ruckert C."/>
        </authorList>
    </citation>
    <scope>NUCLEOTIDE SEQUENCE</scope>
    <source>
        <strain evidence="6">KCTC 42651</strain>
    </source>
</reference>
<accession>A0A918XMR2</accession>
<dbReference type="GO" id="GO:0006412">
    <property type="term" value="P:translation"/>
    <property type="evidence" value="ECO:0007669"/>
    <property type="project" value="TreeGrafter"/>
</dbReference>
<evidence type="ECO:0000256" key="2">
    <source>
        <dbReference type="ARBA" id="ARBA00022517"/>
    </source>
</evidence>
<dbReference type="GO" id="GO:0005829">
    <property type="term" value="C:cytosol"/>
    <property type="evidence" value="ECO:0007669"/>
    <property type="project" value="TreeGrafter"/>
</dbReference>
<dbReference type="PANTHER" id="PTHR33867:SF1">
    <property type="entry name" value="RIBOSOME MATURATION FACTOR RIMP"/>
    <property type="match status" value="1"/>
</dbReference>
<evidence type="ECO:0000259" key="4">
    <source>
        <dbReference type="Pfam" id="PF02576"/>
    </source>
</evidence>
<feature type="domain" description="Ribosome maturation factor RimP C-terminal" evidence="5">
    <location>
        <begin position="93"/>
        <end position="159"/>
    </location>
</feature>
<dbReference type="Gene3D" id="2.30.30.180">
    <property type="entry name" value="Ribosome maturation factor RimP, C-terminal domain"/>
    <property type="match status" value="1"/>
</dbReference>
<evidence type="ECO:0000313" key="7">
    <source>
        <dbReference type="Proteomes" id="UP000630353"/>
    </source>
</evidence>
<dbReference type="InterPro" id="IPR003728">
    <property type="entry name" value="Ribosome_maturation_RimP"/>
</dbReference>
<dbReference type="CDD" id="cd01734">
    <property type="entry name" value="YlxS_C"/>
    <property type="match status" value="1"/>
</dbReference>
<dbReference type="PANTHER" id="PTHR33867">
    <property type="entry name" value="RIBOSOME MATURATION FACTOR RIMP"/>
    <property type="match status" value="1"/>
</dbReference>
<dbReference type="HAMAP" id="MF_01077">
    <property type="entry name" value="RimP"/>
    <property type="match status" value="1"/>
</dbReference>
<keyword evidence="2 3" id="KW-0690">Ribosome biogenesis</keyword>
<protein>
    <recommendedName>
        <fullName evidence="3">Ribosome maturation factor RimP</fullName>
    </recommendedName>
</protein>
<dbReference type="FunFam" id="3.30.300.70:FF:000001">
    <property type="entry name" value="Ribosome maturation factor RimP"/>
    <property type="match status" value="1"/>
</dbReference>
<comment type="subcellular location">
    <subcellularLocation>
        <location evidence="3">Cytoplasm</location>
    </subcellularLocation>
</comment>
<comment type="function">
    <text evidence="3">Required for maturation of 30S ribosomal subunits.</text>
</comment>
<dbReference type="Proteomes" id="UP000630353">
    <property type="component" value="Unassembled WGS sequence"/>
</dbReference>
<evidence type="ECO:0000313" key="6">
    <source>
        <dbReference type="EMBL" id="GHD39997.1"/>
    </source>
</evidence>
<dbReference type="InterPro" id="IPR036847">
    <property type="entry name" value="RimP_C_sf"/>
</dbReference>
<dbReference type="SUPFAM" id="SSF74942">
    <property type="entry name" value="YhbC-like, C-terminal domain"/>
    <property type="match status" value="1"/>
</dbReference>